<dbReference type="RefSeq" id="WP_075065947.1">
    <property type="nucleotide sequence ID" value="NZ_LKAJ02000001.1"/>
</dbReference>
<gene>
    <name evidence="5" type="ORF">HT99x_008615</name>
    <name evidence="4" type="ORF">HT99x_01319</name>
</gene>
<keyword evidence="6" id="KW-1185">Reference proteome</keyword>
<name>A0A0Q9YXB1_9GAMM</name>
<dbReference type="Pfam" id="PF00583">
    <property type="entry name" value="Acetyltransf_1"/>
    <property type="match status" value="1"/>
</dbReference>
<dbReference type="AlphaFoldDB" id="A0A0Q9YXB1"/>
<dbReference type="Proteomes" id="UP000051497">
    <property type="component" value="Unassembled WGS sequence"/>
</dbReference>
<dbReference type="PROSITE" id="PS51186">
    <property type="entry name" value="GNAT"/>
    <property type="match status" value="1"/>
</dbReference>
<dbReference type="PANTHER" id="PTHR10545">
    <property type="entry name" value="DIAMINE N-ACETYLTRANSFERASE"/>
    <property type="match status" value="1"/>
</dbReference>
<comment type="caution">
    <text evidence="4">The sequence shown here is derived from an EMBL/GenBank/DDBJ whole genome shotgun (WGS) entry which is preliminary data.</text>
</comment>
<keyword evidence="1 4" id="KW-0808">Transferase</keyword>
<keyword evidence="2" id="KW-0012">Acyltransferase</keyword>
<dbReference type="GO" id="GO:0008080">
    <property type="term" value="F:N-acetyltransferase activity"/>
    <property type="evidence" value="ECO:0007669"/>
    <property type="project" value="UniProtKB-ARBA"/>
</dbReference>
<dbReference type="CDD" id="cd04301">
    <property type="entry name" value="NAT_SF"/>
    <property type="match status" value="1"/>
</dbReference>
<dbReference type="InterPro" id="IPR000182">
    <property type="entry name" value="GNAT_dom"/>
</dbReference>
<accession>A0A0Q9YXB1</accession>
<dbReference type="EMBL" id="LKAJ02000001">
    <property type="protein sequence ID" value="MCS5711496.1"/>
    <property type="molecule type" value="Genomic_DNA"/>
</dbReference>
<proteinExistence type="predicted"/>
<dbReference type="InterPro" id="IPR051016">
    <property type="entry name" value="Diverse_Substrate_AcTransf"/>
</dbReference>
<reference evidence="4" key="1">
    <citation type="submission" date="2015-09" db="EMBL/GenBank/DDBJ databases">
        <title>Draft Genome Sequences of Two Novel Amoeba-resistant Intranuclear Bacteria, Candidatus Berkiella cookevillensis and Candidatus Berkiella aquae.</title>
        <authorList>
            <person name="Mehari Y.T."/>
            <person name="Arivett B.A."/>
            <person name="Farone A.L."/>
            <person name="Gunderson J.H."/>
            <person name="Farone M.B."/>
        </authorList>
    </citation>
    <scope>NUCLEOTIDE SEQUENCE [LARGE SCALE GENOMIC DNA]</scope>
    <source>
        <strain evidence="4">HT99</strain>
    </source>
</reference>
<evidence type="ECO:0000313" key="4">
    <source>
        <dbReference type="EMBL" id="KRG21566.1"/>
    </source>
</evidence>
<evidence type="ECO:0000256" key="2">
    <source>
        <dbReference type="ARBA" id="ARBA00023315"/>
    </source>
</evidence>
<sequence length="165" mass="19057">MIEQSQSGFFCRTAKPDDVKFVYECLRESAEDAGLINHFACNVESLKNALFSEHPYAECIIAQINQEPIGLIIFSKIYNHFTLFTNPGIYVHDIFVVSNYRLNGVARRLANYLISFATEHQYSRIEGSIPIDEKAEKFFEFTFGKKLKKIDNANYVRLMLPKKEN</sequence>
<dbReference type="STRING" id="295108.HT99x_01319"/>
<reference evidence="5" key="2">
    <citation type="journal article" date="2016" name="Genome Announc.">
        <title>Draft Genome Sequences of Two Novel Amoeba-Resistant Intranuclear Bacteria, 'Candidatus Berkiella cookevillensis' and 'Candidatus Berkiella aquae'.</title>
        <authorList>
            <person name="Mehari Y.T."/>
            <person name="Arivett B.A."/>
            <person name="Farone A.L."/>
            <person name="Gunderson J.H."/>
            <person name="Farone M.B."/>
        </authorList>
    </citation>
    <scope>NUCLEOTIDE SEQUENCE</scope>
    <source>
        <strain evidence="5">HT99</strain>
    </source>
</reference>
<reference evidence="5" key="3">
    <citation type="submission" date="2021-06" db="EMBL/GenBank/DDBJ databases">
        <title>Genomic Description and Analysis of Intracellular Bacteria, Candidatus Berkiella cookevillensis and Candidatus Berkiella aquae.</title>
        <authorList>
            <person name="Kidane D.T."/>
            <person name="Mehari Y.T."/>
            <person name="Rice F.C."/>
            <person name="Arivett B.A."/>
            <person name="Farone A.L."/>
            <person name="Berk S.G."/>
            <person name="Farone M.B."/>
        </authorList>
    </citation>
    <scope>NUCLEOTIDE SEQUENCE</scope>
    <source>
        <strain evidence="5">HT99</strain>
    </source>
</reference>
<dbReference type="SUPFAM" id="SSF55729">
    <property type="entry name" value="Acyl-CoA N-acyltransferases (Nat)"/>
    <property type="match status" value="1"/>
</dbReference>
<dbReference type="PANTHER" id="PTHR10545:SF29">
    <property type="entry name" value="GH14572P-RELATED"/>
    <property type="match status" value="1"/>
</dbReference>
<feature type="domain" description="N-acetyltransferase" evidence="3">
    <location>
        <begin position="9"/>
        <end position="161"/>
    </location>
</feature>
<evidence type="ECO:0000313" key="5">
    <source>
        <dbReference type="EMBL" id="MCS5711496.1"/>
    </source>
</evidence>
<organism evidence="4">
    <name type="scientific">Candidatus Berkiella aquae</name>
    <dbReference type="NCBI Taxonomy" id="295108"/>
    <lineage>
        <taxon>Bacteria</taxon>
        <taxon>Pseudomonadati</taxon>
        <taxon>Pseudomonadota</taxon>
        <taxon>Gammaproteobacteria</taxon>
        <taxon>Candidatus Berkiellales</taxon>
        <taxon>Candidatus Berkiellaceae</taxon>
        <taxon>Candidatus Berkiella</taxon>
    </lineage>
</organism>
<protein>
    <submittedName>
        <fullName evidence="4">Acetyltransferase (GNAT) family protein</fullName>
    </submittedName>
    <submittedName>
        <fullName evidence="5">GNAT family N-acetyltransferase</fullName>
    </submittedName>
</protein>
<dbReference type="Gene3D" id="3.40.630.30">
    <property type="match status" value="1"/>
</dbReference>
<evidence type="ECO:0000259" key="3">
    <source>
        <dbReference type="PROSITE" id="PS51186"/>
    </source>
</evidence>
<evidence type="ECO:0000256" key="1">
    <source>
        <dbReference type="ARBA" id="ARBA00022679"/>
    </source>
</evidence>
<evidence type="ECO:0000313" key="6">
    <source>
        <dbReference type="Proteomes" id="UP000051497"/>
    </source>
</evidence>
<dbReference type="OrthoDB" id="9805924at2"/>
<dbReference type="InterPro" id="IPR016181">
    <property type="entry name" value="Acyl_CoA_acyltransferase"/>
</dbReference>
<dbReference type="EMBL" id="LKAJ01000004">
    <property type="protein sequence ID" value="KRG21566.1"/>
    <property type="molecule type" value="Genomic_DNA"/>
</dbReference>